<dbReference type="EMBL" id="CAJVPS010002065">
    <property type="protein sequence ID" value="CAG8559222.1"/>
    <property type="molecule type" value="Genomic_DNA"/>
</dbReference>
<dbReference type="OrthoDB" id="424302at2759"/>
<evidence type="ECO:0000256" key="2">
    <source>
        <dbReference type="ARBA" id="ARBA00022679"/>
    </source>
</evidence>
<feature type="active site" description="Proton acceptor" evidence="4">
    <location>
        <position position="130"/>
    </location>
</feature>
<dbReference type="InterPro" id="IPR029035">
    <property type="entry name" value="DHS-like_NAD/FAD-binding_dom"/>
</dbReference>
<dbReference type="InterPro" id="IPR003000">
    <property type="entry name" value="Sirtuin"/>
</dbReference>
<dbReference type="GO" id="GO:0005634">
    <property type="term" value="C:nucleus"/>
    <property type="evidence" value="ECO:0007669"/>
    <property type="project" value="TreeGrafter"/>
</dbReference>
<dbReference type="AlphaFoldDB" id="A0A9N9FVI6"/>
<keyword evidence="7" id="KW-1185">Reference proteome</keyword>
<organism evidence="6 7">
    <name type="scientific">Ambispora leptoticha</name>
    <dbReference type="NCBI Taxonomy" id="144679"/>
    <lineage>
        <taxon>Eukaryota</taxon>
        <taxon>Fungi</taxon>
        <taxon>Fungi incertae sedis</taxon>
        <taxon>Mucoromycota</taxon>
        <taxon>Glomeromycotina</taxon>
        <taxon>Glomeromycetes</taxon>
        <taxon>Archaeosporales</taxon>
        <taxon>Ambisporaceae</taxon>
        <taxon>Ambispora</taxon>
    </lineage>
</organism>
<protein>
    <submittedName>
        <fullName evidence="6">1863_t:CDS:1</fullName>
    </submittedName>
</protein>
<keyword evidence="4" id="KW-0479">Metal-binding</keyword>
<dbReference type="PANTHER" id="PTHR11085:SF10">
    <property type="entry name" value="NAD-DEPENDENT PROTEIN DEACYLASE SIRTUIN-5, MITOCHONDRIAL-RELATED"/>
    <property type="match status" value="1"/>
</dbReference>
<feature type="binding site" evidence="4">
    <location>
        <position position="138"/>
    </location>
    <ligand>
        <name>Zn(2+)</name>
        <dbReference type="ChEBI" id="CHEBI:29105"/>
    </ligand>
</feature>
<dbReference type="Proteomes" id="UP000789508">
    <property type="component" value="Unassembled WGS sequence"/>
</dbReference>
<dbReference type="InterPro" id="IPR050134">
    <property type="entry name" value="NAD-dep_sirtuin_deacylases"/>
</dbReference>
<evidence type="ECO:0000256" key="3">
    <source>
        <dbReference type="ARBA" id="ARBA00023027"/>
    </source>
</evidence>
<dbReference type="GO" id="GO:0046872">
    <property type="term" value="F:metal ion binding"/>
    <property type="evidence" value="ECO:0007669"/>
    <property type="project" value="UniProtKB-KW"/>
</dbReference>
<accession>A0A9N9FVI6</accession>
<evidence type="ECO:0000256" key="1">
    <source>
        <dbReference type="ARBA" id="ARBA00006924"/>
    </source>
</evidence>
<reference evidence="6" key="1">
    <citation type="submission" date="2021-06" db="EMBL/GenBank/DDBJ databases">
        <authorList>
            <person name="Kallberg Y."/>
            <person name="Tangrot J."/>
            <person name="Rosling A."/>
        </authorList>
    </citation>
    <scope>NUCLEOTIDE SEQUENCE</scope>
    <source>
        <strain evidence="6">FL130A</strain>
    </source>
</reference>
<dbReference type="Gene3D" id="3.40.50.1220">
    <property type="entry name" value="TPP-binding domain"/>
    <property type="match status" value="1"/>
</dbReference>
<feature type="domain" description="Deacetylase sirtuin-type" evidence="5">
    <location>
        <begin position="1"/>
        <end position="254"/>
    </location>
</feature>
<keyword evidence="4" id="KW-0862">Zinc</keyword>
<evidence type="ECO:0000313" key="7">
    <source>
        <dbReference type="Proteomes" id="UP000789508"/>
    </source>
</evidence>
<dbReference type="InterPro" id="IPR026591">
    <property type="entry name" value="Sirtuin_cat_small_dom_sf"/>
</dbReference>
<name>A0A9N9FVI6_9GLOM</name>
<feature type="binding site" evidence="4">
    <location>
        <position position="179"/>
    </location>
    <ligand>
        <name>Zn(2+)</name>
        <dbReference type="ChEBI" id="CHEBI:29105"/>
    </ligand>
</feature>
<dbReference type="PROSITE" id="PS50305">
    <property type="entry name" value="SIRTUIN"/>
    <property type="match status" value="1"/>
</dbReference>
<dbReference type="Pfam" id="PF02146">
    <property type="entry name" value="SIR2"/>
    <property type="match status" value="1"/>
</dbReference>
<proteinExistence type="inferred from homology"/>
<dbReference type="GO" id="GO:0017136">
    <property type="term" value="F:histone deacetylase activity, NAD-dependent"/>
    <property type="evidence" value="ECO:0007669"/>
    <property type="project" value="TreeGrafter"/>
</dbReference>
<evidence type="ECO:0000259" key="5">
    <source>
        <dbReference type="PROSITE" id="PS50305"/>
    </source>
</evidence>
<evidence type="ECO:0000313" key="6">
    <source>
        <dbReference type="EMBL" id="CAG8559222.1"/>
    </source>
</evidence>
<feature type="binding site" evidence="4">
    <location>
        <position position="141"/>
    </location>
    <ligand>
        <name>Zn(2+)</name>
        <dbReference type="ChEBI" id="CHEBI:29105"/>
    </ligand>
</feature>
<dbReference type="GO" id="GO:0070403">
    <property type="term" value="F:NAD+ binding"/>
    <property type="evidence" value="ECO:0007669"/>
    <property type="project" value="InterPro"/>
</dbReference>
<evidence type="ECO:0000256" key="4">
    <source>
        <dbReference type="PROSITE-ProRule" id="PRU00236"/>
    </source>
</evidence>
<keyword evidence="2" id="KW-0808">Transferase</keyword>
<comment type="caution">
    <text evidence="6">The sequence shown here is derived from an EMBL/GenBank/DDBJ whole genome shotgun (WGS) entry which is preliminary data.</text>
</comment>
<dbReference type="Gene3D" id="3.30.1600.10">
    <property type="entry name" value="SIR2/SIRT2 'Small Domain"/>
    <property type="match status" value="1"/>
</dbReference>
<feature type="binding site" evidence="4">
    <location>
        <position position="176"/>
    </location>
    <ligand>
        <name>Zn(2+)</name>
        <dbReference type="ChEBI" id="CHEBI:29105"/>
    </ligand>
</feature>
<dbReference type="SUPFAM" id="SSF52467">
    <property type="entry name" value="DHS-like NAD/FAD-binding domain"/>
    <property type="match status" value="1"/>
</dbReference>
<keyword evidence="3" id="KW-0520">NAD</keyword>
<dbReference type="InterPro" id="IPR026590">
    <property type="entry name" value="Ssirtuin_cat_dom"/>
</dbReference>
<dbReference type="PANTHER" id="PTHR11085">
    <property type="entry name" value="NAD-DEPENDENT PROTEIN DEACYLASE SIRTUIN-5, MITOCHONDRIAL-RELATED"/>
    <property type="match status" value="1"/>
</dbReference>
<comment type="similarity">
    <text evidence="1">Belongs to the sirtuin family. Class I subfamily.</text>
</comment>
<sequence length="254" mass="28186">MSSTSFHKVLNSSKHIVALCGAGLSAESGIPTFRGEGGLWRQFSAIELADPNAFKRNPSRVWQFYHYRRELVMKKSRNRAHKALIEFSKKVNSAKPRTQTFSVITQNVDGLLTTSISDDVNGIDNLIEMHGTLFKTRCTACGDIRSNRDSPIVPALQGNEDLSLDADIPLDQLPRCSLCTGLLRPHVVWFKESLDSMVFEKIQIELDRCDLMLVIGTSGTVYPAAGFASYIREKGGIVANFNIEKMGEDAAFEL</sequence>
<gene>
    <name evidence="6" type="ORF">ALEPTO_LOCUS6268</name>
</gene>